<dbReference type="EMBL" id="OMOF01000113">
    <property type="protein sequence ID" value="SPF38982.1"/>
    <property type="molecule type" value="Genomic_DNA"/>
</dbReference>
<name>A0A2U3KH37_9FIRM</name>
<dbReference type="PANTHER" id="PTHR40039:SF1">
    <property type="entry name" value="PROTEIN DLTD"/>
    <property type="match status" value="1"/>
</dbReference>
<proteinExistence type="predicted"/>
<protein>
    <recommendedName>
        <fullName evidence="3">D-alanyl-lipoteichoic acid biosynthesis protein DltD</fullName>
    </recommendedName>
</protein>
<gene>
    <name evidence="1" type="ORF">SBF1_200006</name>
</gene>
<reference evidence="2" key="1">
    <citation type="submission" date="2018-02" db="EMBL/GenBank/DDBJ databases">
        <authorList>
            <person name="Hausmann B."/>
        </authorList>
    </citation>
    <scope>NUCLEOTIDE SEQUENCE [LARGE SCALE GENOMIC DNA]</scope>
    <source>
        <strain evidence="2">Peat soil MAG SbF1</strain>
    </source>
</reference>
<sequence>MKGLKKRLATIFAAFILFSLTIVYMENITQLIANTFWLRPGVIEAIALTFESKEITQDEATRQTNQAQILLGNLLQRKAIESPDVLPIYGSSELTVVDPQFGPMGVFARKPSGFFPFVVGRGFCENLIHVLNISSLNKLKNRDLLFTFAPDWFGSKNGISNNHFAMNSSPLKVYQVLFNRDLPQPLKQHVISRIQTLPAVIDGDIILSKFLMTYSAKSLTQKLEHIVLWPLARVDLAALQVQDALQVEQIVSKLKPNMINLGSTQSPEQIDWQKLHNEAVSFASKRISNKLNIYDDSPDFKRYTRPSMQGSEKKVSKLNSSREYDDFQLLLDILKTKGAKATFIMFPYSGLYRDFTGLSPTVRQEYYTKIRQMVADAGFRLIDLSNHEEDIYYFEDPAHPSPVGWVGTDKLINALYGKNQ</sequence>
<organism evidence="1 2">
    <name type="scientific">Candidatus Desulfosporosinus infrequens</name>
    <dbReference type="NCBI Taxonomy" id="2043169"/>
    <lineage>
        <taxon>Bacteria</taxon>
        <taxon>Bacillati</taxon>
        <taxon>Bacillota</taxon>
        <taxon>Clostridia</taxon>
        <taxon>Eubacteriales</taxon>
        <taxon>Desulfitobacteriaceae</taxon>
        <taxon>Desulfosporosinus</taxon>
    </lineage>
</organism>
<dbReference type="OrthoDB" id="9808272at2"/>
<dbReference type="Pfam" id="PF04914">
    <property type="entry name" value="DltD"/>
    <property type="match status" value="1"/>
</dbReference>
<evidence type="ECO:0008006" key="3">
    <source>
        <dbReference type="Google" id="ProtNLM"/>
    </source>
</evidence>
<dbReference type="PANTHER" id="PTHR40039">
    <property type="entry name" value="PROTEIN DLTD"/>
    <property type="match status" value="1"/>
</dbReference>
<dbReference type="AlphaFoldDB" id="A0A2U3KH37"/>
<accession>A0A2U3KH37</accession>
<evidence type="ECO:0000313" key="2">
    <source>
        <dbReference type="Proteomes" id="UP000238916"/>
    </source>
</evidence>
<dbReference type="SUPFAM" id="SSF52266">
    <property type="entry name" value="SGNH hydrolase"/>
    <property type="match status" value="1"/>
</dbReference>
<evidence type="ECO:0000313" key="1">
    <source>
        <dbReference type="EMBL" id="SPF38982.1"/>
    </source>
</evidence>
<dbReference type="Proteomes" id="UP000238916">
    <property type="component" value="Unassembled WGS sequence"/>
</dbReference>
<dbReference type="InterPro" id="IPR023896">
    <property type="entry name" value="LTA_DltD"/>
</dbReference>
<dbReference type="NCBIfam" id="TIGR04092">
    <property type="entry name" value="LTA_DltD"/>
    <property type="match status" value="1"/>
</dbReference>
<dbReference type="InterPro" id="IPR006998">
    <property type="entry name" value="DltD"/>
</dbReference>